<evidence type="ECO:0000259" key="11">
    <source>
        <dbReference type="PROSITE" id="PS51755"/>
    </source>
</evidence>
<dbReference type="GO" id="GO:0005829">
    <property type="term" value="C:cytosol"/>
    <property type="evidence" value="ECO:0007669"/>
    <property type="project" value="TreeGrafter"/>
</dbReference>
<gene>
    <name evidence="12" type="ORF">IAA72_09495</name>
</gene>
<evidence type="ECO:0000256" key="9">
    <source>
        <dbReference type="PROSITE-ProRule" id="PRU01091"/>
    </source>
</evidence>
<dbReference type="SUPFAM" id="SSF52172">
    <property type="entry name" value="CheY-like"/>
    <property type="match status" value="1"/>
</dbReference>
<reference evidence="12" key="2">
    <citation type="journal article" date="2021" name="PeerJ">
        <title>Extensive microbial diversity within the chicken gut microbiome revealed by metagenomics and culture.</title>
        <authorList>
            <person name="Gilroy R."/>
            <person name="Ravi A."/>
            <person name="Getino M."/>
            <person name="Pursley I."/>
            <person name="Horton D.L."/>
            <person name="Alikhan N.F."/>
            <person name="Baker D."/>
            <person name="Gharbi K."/>
            <person name="Hall N."/>
            <person name="Watson M."/>
            <person name="Adriaenssens E.M."/>
            <person name="Foster-Nyarko E."/>
            <person name="Jarju S."/>
            <person name="Secka A."/>
            <person name="Antonio M."/>
            <person name="Oren A."/>
            <person name="Chaudhuri R.R."/>
            <person name="La Ragione R."/>
            <person name="Hildebrand F."/>
            <person name="Pallen M.J."/>
        </authorList>
    </citation>
    <scope>NUCLEOTIDE SEQUENCE</scope>
    <source>
        <strain evidence="12">14700</strain>
    </source>
</reference>
<keyword evidence="3" id="KW-0843">Virulence</keyword>
<dbReference type="Gene3D" id="1.10.10.10">
    <property type="entry name" value="Winged helix-like DNA-binding domain superfamily/Winged helix DNA-binding domain"/>
    <property type="match status" value="1"/>
</dbReference>
<keyword evidence="2" id="KW-0963">Cytoplasm</keyword>
<dbReference type="PROSITE" id="PS50110">
    <property type="entry name" value="RESPONSE_REGULATORY"/>
    <property type="match status" value="1"/>
</dbReference>
<dbReference type="GO" id="GO:0032993">
    <property type="term" value="C:protein-DNA complex"/>
    <property type="evidence" value="ECO:0007669"/>
    <property type="project" value="TreeGrafter"/>
</dbReference>
<dbReference type="GO" id="GO:0006355">
    <property type="term" value="P:regulation of DNA-templated transcription"/>
    <property type="evidence" value="ECO:0007669"/>
    <property type="project" value="InterPro"/>
</dbReference>
<name>A0A9D9ID23_9SPIO</name>
<evidence type="ECO:0000256" key="3">
    <source>
        <dbReference type="ARBA" id="ARBA00023026"/>
    </source>
</evidence>
<reference evidence="12" key="1">
    <citation type="submission" date="2020-10" db="EMBL/GenBank/DDBJ databases">
        <authorList>
            <person name="Gilroy R."/>
        </authorList>
    </citation>
    <scope>NUCLEOTIDE SEQUENCE</scope>
    <source>
        <strain evidence="12">14700</strain>
    </source>
</reference>
<feature type="DNA-binding region" description="OmpR/PhoB-type" evidence="9">
    <location>
        <begin position="124"/>
        <end position="221"/>
    </location>
</feature>
<sequence length="227" mass="25891">MATILIVDDERNMRLLTAARLDGQYNVITASDGKEALDIIHKGNIDLVIADIMMPVMDGYDLLKTLRNEGYKMPFLFLTAKESLGDKERGFSLGTDDYITKPFSSDELLWRVKALLRRANIAESRKIRIGKLTVDSEKYAVYSDSEYIEFPKKEFDLLFKLLSYPGQIFSKEQLMESIWGYDSPSGDDTIKTHISRIRNRLSGIREFSIITIKGLGYKAVIDEEAIK</sequence>
<dbReference type="InterPro" id="IPR011006">
    <property type="entry name" value="CheY-like_superfamily"/>
</dbReference>
<dbReference type="InterPro" id="IPR039420">
    <property type="entry name" value="WalR-like"/>
</dbReference>
<organism evidence="12 13">
    <name type="scientific">Candidatus Ornithospirochaeta stercoravium</name>
    <dbReference type="NCBI Taxonomy" id="2840897"/>
    <lineage>
        <taxon>Bacteria</taxon>
        <taxon>Pseudomonadati</taxon>
        <taxon>Spirochaetota</taxon>
        <taxon>Spirochaetia</taxon>
        <taxon>Spirochaetales</taxon>
        <taxon>Spirochaetaceae</taxon>
        <taxon>Spirochaetaceae incertae sedis</taxon>
        <taxon>Candidatus Ornithospirochaeta</taxon>
    </lineage>
</organism>
<dbReference type="Proteomes" id="UP000810292">
    <property type="component" value="Unassembled WGS sequence"/>
</dbReference>
<feature type="domain" description="Response regulatory" evidence="10">
    <location>
        <begin position="3"/>
        <end position="116"/>
    </location>
</feature>
<dbReference type="GO" id="GO:0000976">
    <property type="term" value="F:transcription cis-regulatory region binding"/>
    <property type="evidence" value="ECO:0007669"/>
    <property type="project" value="TreeGrafter"/>
</dbReference>
<dbReference type="SMART" id="SM00448">
    <property type="entry name" value="REC"/>
    <property type="match status" value="1"/>
</dbReference>
<dbReference type="Pfam" id="PF00486">
    <property type="entry name" value="Trans_reg_C"/>
    <property type="match status" value="1"/>
</dbReference>
<keyword evidence="4 9" id="KW-0238">DNA-binding</keyword>
<evidence type="ECO:0000259" key="10">
    <source>
        <dbReference type="PROSITE" id="PS50110"/>
    </source>
</evidence>
<dbReference type="Gene3D" id="3.40.50.2300">
    <property type="match status" value="1"/>
</dbReference>
<dbReference type="AlphaFoldDB" id="A0A9D9ID23"/>
<evidence type="ECO:0000256" key="6">
    <source>
        <dbReference type="ARBA" id="ARBA00037471"/>
    </source>
</evidence>
<comment type="function">
    <text evidence="6">Member of the two-component regulatory system HssS/HssR involved in intracellular heme homeostasis and tempering of staphylococcal virulence. Phosphorylated HssR binds to a direct repeat sequence within hrtAB promoter and activates the expression of hrtAB, an efflux pump, in response to extracellular heme, hemin, hemoglobin or blood.</text>
</comment>
<feature type="modified residue" description="4-aspartylphosphate" evidence="8">
    <location>
        <position position="51"/>
    </location>
</feature>
<dbReference type="PROSITE" id="PS51755">
    <property type="entry name" value="OMPR_PHOB"/>
    <property type="match status" value="1"/>
</dbReference>
<dbReference type="PANTHER" id="PTHR48111">
    <property type="entry name" value="REGULATOR OF RPOS"/>
    <property type="match status" value="1"/>
</dbReference>
<dbReference type="InterPro" id="IPR001867">
    <property type="entry name" value="OmpR/PhoB-type_DNA-bd"/>
</dbReference>
<comment type="subcellular location">
    <subcellularLocation>
        <location evidence="1">Cytoplasm</location>
    </subcellularLocation>
</comment>
<evidence type="ECO:0000256" key="2">
    <source>
        <dbReference type="ARBA" id="ARBA00022490"/>
    </source>
</evidence>
<dbReference type="CDD" id="cd00383">
    <property type="entry name" value="trans_reg_C"/>
    <property type="match status" value="1"/>
</dbReference>
<evidence type="ECO:0000313" key="12">
    <source>
        <dbReference type="EMBL" id="MBO8470001.1"/>
    </source>
</evidence>
<evidence type="ECO:0000256" key="7">
    <source>
        <dbReference type="ARBA" id="ARBA00039976"/>
    </source>
</evidence>
<proteinExistence type="predicted"/>
<dbReference type="SMART" id="SM00862">
    <property type="entry name" value="Trans_reg_C"/>
    <property type="match status" value="1"/>
</dbReference>
<dbReference type="InterPro" id="IPR001789">
    <property type="entry name" value="Sig_transdc_resp-reg_receiver"/>
</dbReference>
<dbReference type="PANTHER" id="PTHR48111:SF49">
    <property type="entry name" value="HEME RESPONSE REGULATOR HSSR"/>
    <property type="match status" value="1"/>
</dbReference>
<keyword evidence="5" id="KW-0010">Activator</keyword>
<dbReference type="EMBL" id="JADIMF010000154">
    <property type="protein sequence ID" value="MBO8470001.1"/>
    <property type="molecule type" value="Genomic_DNA"/>
</dbReference>
<accession>A0A9D9ID23</accession>
<comment type="caution">
    <text evidence="12">The sequence shown here is derived from an EMBL/GenBank/DDBJ whole genome shotgun (WGS) entry which is preliminary data.</text>
</comment>
<evidence type="ECO:0000256" key="5">
    <source>
        <dbReference type="ARBA" id="ARBA00023159"/>
    </source>
</evidence>
<evidence type="ECO:0000313" key="13">
    <source>
        <dbReference type="Proteomes" id="UP000810292"/>
    </source>
</evidence>
<dbReference type="GO" id="GO:0000156">
    <property type="term" value="F:phosphorelay response regulator activity"/>
    <property type="evidence" value="ECO:0007669"/>
    <property type="project" value="TreeGrafter"/>
</dbReference>
<evidence type="ECO:0000256" key="8">
    <source>
        <dbReference type="PROSITE-ProRule" id="PRU00169"/>
    </source>
</evidence>
<keyword evidence="8" id="KW-0597">Phosphoprotein</keyword>
<evidence type="ECO:0000256" key="1">
    <source>
        <dbReference type="ARBA" id="ARBA00004496"/>
    </source>
</evidence>
<protein>
    <recommendedName>
        <fullName evidence="7">Heme response regulator HssR</fullName>
    </recommendedName>
</protein>
<evidence type="ECO:0000256" key="4">
    <source>
        <dbReference type="ARBA" id="ARBA00023125"/>
    </source>
</evidence>
<dbReference type="InterPro" id="IPR036388">
    <property type="entry name" value="WH-like_DNA-bd_sf"/>
</dbReference>
<feature type="domain" description="OmpR/PhoB-type" evidence="11">
    <location>
        <begin position="124"/>
        <end position="221"/>
    </location>
</feature>
<dbReference type="Pfam" id="PF00072">
    <property type="entry name" value="Response_reg"/>
    <property type="match status" value="1"/>
</dbReference>